<proteinExistence type="predicted"/>
<dbReference type="EMBL" id="KZ346291">
    <property type="protein sequence ID" value="PIO70384.1"/>
    <property type="molecule type" value="Genomic_DNA"/>
</dbReference>
<dbReference type="PANTHER" id="PTHR22891">
    <property type="entry name" value="EUKARYOTIC TRANSLATION INITIATION FACTOR 2C"/>
    <property type="match status" value="1"/>
</dbReference>
<name>A0A2G9UJG7_TELCI</name>
<accession>A0A2G9UJG7</accession>
<dbReference type="Pfam" id="PF02171">
    <property type="entry name" value="Piwi"/>
    <property type="match status" value="1"/>
</dbReference>
<evidence type="ECO:0000313" key="2">
    <source>
        <dbReference type="EMBL" id="PIO70384.1"/>
    </source>
</evidence>
<sequence>MFVGFDISHAGPQSFADRQMKKVQSEPTVVGMAYTVGEPTRMRGTYWMQEPRLNLISDIASIDPRARPMDQNVPNGTVVEDAMHPAYNEFLIVPQKALQGTARTVRCTLVTYNKGTSGCLPSMEELKQITNILCHGHQVVCGSTTLPSVCFSASNLSKRGRNNWKAENFRDVEGGSVASGTSGGDTGRLVHDGTPDFFKNLSARLHCEINSHYWA</sequence>
<gene>
    <name evidence="2" type="ORF">TELCIR_07767</name>
</gene>
<dbReference type="OrthoDB" id="5812648at2759"/>
<dbReference type="AlphaFoldDB" id="A0A2G9UJG7"/>
<dbReference type="InterPro" id="IPR012337">
    <property type="entry name" value="RNaseH-like_sf"/>
</dbReference>
<dbReference type="Proteomes" id="UP000230423">
    <property type="component" value="Unassembled WGS sequence"/>
</dbReference>
<organism evidence="2 3">
    <name type="scientific">Teladorsagia circumcincta</name>
    <name type="common">Brown stomach worm</name>
    <name type="synonym">Ostertagia circumcincta</name>
    <dbReference type="NCBI Taxonomy" id="45464"/>
    <lineage>
        <taxon>Eukaryota</taxon>
        <taxon>Metazoa</taxon>
        <taxon>Ecdysozoa</taxon>
        <taxon>Nematoda</taxon>
        <taxon>Chromadorea</taxon>
        <taxon>Rhabditida</taxon>
        <taxon>Rhabditina</taxon>
        <taxon>Rhabditomorpha</taxon>
        <taxon>Strongyloidea</taxon>
        <taxon>Trichostrongylidae</taxon>
        <taxon>Teladorsagia</taxon>
    </lineage>
</organism>
<dbReference type="InterPro" id="IPR003165">
    <property type="entry name" value="Piwi"/>
</dbReference>
<dbReference type="Gene3D" id="3.30.420.10">
    <property type="entry name" value="Ribonuclease H-like superfamily/Ribonuclease H"/>
    <property type="match status" value="1"/>
</dbReference>
<reference evidence="2 3" key="1">
    <citation type="submission" date="2015-09" db="EMBL/GenBank/DDBJ databases">
        <title>Draft genome of the parasitic nematode Teladorsagia circumcincta isolate WARC Sus (inbred).</title>
        <authorList>
            <person name="Mitreva M."/>
        </authorList>
    </citation>
    <scope>NUCLEOTIDE SEQUENCE [LARGE SCALE GENOMIC DNA]</scope>
    <source>
        <strain evidence="2 3">S</strain>
    </source>
</reference>
<dbReference type="GO" id="GO:0003676">
    <property type="term" value="F:nucleic acid binding"/>
    <property type="evidence" value="ECO:0007669"/>
    <property type="project" value="InterPro"/>
</dbReference>
<keyword evidence="3" id="KW-1185">Reference proteome</keyword>
<dbReference type="SUPFAM" id="SSF53098">
    <property type="entry name" value="Ribonuclease H-like"/>
    <property type="match status" value="1"/>
</dbReference>
<evidence type="ECO:0000313" key="3">
    <source>
        <dbReference type="Proteomes" id="UP000230423"/>
    </source>
</evidence>
<feature type="domain" description="Piwi" evidence="1">
    <location>
        <begin position="69"/>
        <end position="165"/>
    </location>
</feature>
<evidence type="ECO:0000259" key="1">
    <source>
        <dbReference type="Pfam" id="PF02171"/>
    </source>
</evidence>
<dbReference type="InterPro" id="IPR036397">
    <property type="entry name" value="RNaseH_sf"/>
</dbReference>
<protein>
    <submittedName>
        <fullName evidence="2">Piwi domain protein</fullName>
    </submittedName>
</protein>